<protein>
    <submittedName>
        <fullName evidence="5">3-hydroxyisobutyrate dehydrogenase-like beta-hydroxyacid dehydrogenase</fullName>
    </submittedName>
</protein>
<dbReference type="InterPro" id="IPR051265">
    <property type="entry name" value="HIBADH-related_NP60_sf"/>
</dbReference>
<evidence type="ECO:0000313" key="5">
    <source>
        <dbReference type="EMBL" id="MBG6092833.1"/>
    </source>
</evidence>
<sequence>MSSSDAPRRPATVIGLGRMGSAIASALLAAGHPTTVWNRSADKAAPLVARGAVAARSAAEAVTAGPLIIVTLADYDAVRAVLGTSAADLAGRSVANLTTGTPEDARSMAAWAAEHGAKYVDGAMMALPETVATADAFFLYSGSREVVENERPLLDVLATTHYLGEDAGVAEVYDLGLLGAGYATLAGFLHALALVDTAGVRPEEFLPHASRWLQGMIAYLPEPAREIESGDYSAPASPVGMNRAGLAALVRVSLAGGIDPGVHVPLWNLLAQREADGHGEDSFSSVFELLKRRP</sequence>
<dbReference type="PANTHER" id="PTHR43580">
    <property type="entry name" value="OXIDOREDUCTASE GLYR1-RELATED"/>
    <property type="match status" value="1"/>
</dbReference>
<proteinExistence type="inferred from homology"/>
<evidence type="ECO:0000259" key="3">
    <source>
        <dbReference type="Pfam" id="PF03446"/>
    </source>
</evidence>
<feature type="domain" description="NADPH-dependent reductive aminase-like C-terminal" evidence="4">
    <location>
        <begin position="166"/>
        <end position="292"/>
    </location>
</feature>
<dbReference type="InterPro" id="IPR006115">
    <property type="entry name" value="6PGDH_NADP-bd"/>
</dbReference>
<keyword evidence="6" id="KW-1185">Reference proteome</keyword>
<dbReference type="InterPro" id="IPR015815">
    <property type="entry name" value="HIBADH-related"/>
</dbReference>
<dbReference type="EMBL" id="JADOUA010000001">
    <property type="protein sequence ID" value="MBG6092833.1"/>
    <property type="molecule type" value="Genomic_DNA"/>
</dbReference>
<evidence type="ECO:0000256" key="2">
    <source>
        <dbReference type="ARBA" id="ARBA00023002"/>
    </source>
</evidence>
<dbReference type="PANTHER" id="PTHR43580:SF2">
    <property type="entry name" value="CYTOKINE-LIKE NUCLEAR FACTOR N-PAC"/>
    <property type="match status" value="1"/>
</dbReference>
<dbReference type="GO" id="GO:0050661">
    <property type="term" value="F:NADP binding"/>
    <property type="evidence" value="ECO:0007669"/>
    <property type="project" value="InterPro"/>
</dbReference>
<comment type="similarity">
    <text evidence="1">Belongs to the HIBADH-related family.</text>
</comment>
<keyword evidence="2" id="KW-0560">Oxidoreductase</keyword>
<accession>A0A931DQE2</accession>
<dbReference type="InterPro" id="IPR036291">
    <property type="entry name" value="NAD(P)-bd_dom_sf"/>
</dbReference>
<organism evidence="5 6">
    <name type="scientific">Actinomadura viridis</name>
    <dbReference type="NCBI Taxonomy" id="58110"/>
    <lineage>
        <taxon>Bacteria</taxon>
        <taxon>Bacillati</taxon>
        <taxon>Actinomycetota</taxon>
        <taxon>Actinomycetes</taxon>
        <taxon>Streptosporangiales</taxon>
        <taxon>Thermomonosporaceae</taxon>
        <taxon>Actinomadura</taxon>
    </lineage>
</organism>
<dbReference type="Proteomes" id="UP000614047">
    <property type="component" value="Unassembled WGS sequence"/>
</dbReference>
<evidence type="ECO:0000259" key="4">
    <source>
        <dbReference type="Pfam" id="PF21761"/>
    </source>
</evidence>
<dbReference type="SUPFAM" id="SSF51735">
    <property type="entry name" value="NAD(P)-binding Rossmann-fold domains"/>
    <property type="match status" value="1"/>
</dbReference>
<dbReference type="InterPro" id="IPR013328">
    <property type="entry name" value="6PGD_dom2"/>
</dbReference>
<dbReference type="InterPro" id="IPR048666">
    <property type="entry name" value="RedAm-like_C"/>
</dbReference>
<dbReference type="RefSeq" id="WP_197014959.1">
    <property type="nucleotide sequence ID" value="NZ_BAABES010000009.1"/>
</dbReference>
<dbReference type="PIRSF" id="PIRSF000103">
    <property type="entry name" value="HIBADH"/>
    <property type="match status" value="1"/>
</dbReference>
<evidence type="ECO:0000313" key="6">
    <source>
        <dbReference type="Proteomes" id="UP000614047"/>
    </source>
</evidence>
<dbReference type="GO" id="GO:0016491">
    <property type="term" value="F:oxidoreductase activity"/>
    <property type="evidence" value="ECO:0007669"/>
    <property type="project" value="UniProtKB-KW"/>
</dbReference>
<dbReference type="Gene3D" id="3.40.50.720">
    <property type="entry name" value="NAD(P)-binding Rossmann-like Domain"/>
    <property type="match status" value="1"/>
</dbReference>
<dbReference type="Gene3D" id="1.10.1040.10">
    <property type="entry name" value="N-(1-d-carboxylethyl)-l-norvaline Dehydrogenase, domain 2"/>
    <property type="match status" value="1"/>
</dbReference>
<reference evidence="5" key="1">
    <citation type="submission" date="2020-11" db="EMBL/GenBank/DDBJ databases">
        <title>Sequencing the genomes of 1000 actinobacteria strains.</title>
        <authorList>
            <person name="Klenk H.-P."/>
        </authorList>
    </citation>
    <scope>NUCLEOTIDE SEQUENCE</scope>
    <source>
        <strain evidence="5">DSM 43175</strain>
    </source>
</reference>
<comment type="caution">
    <text evidence="5">The sequence shown here is derived from an EMBL/GenBank/DDBJ whole genome shotgun (WGS) entry which is preliminary data.</text>
</comment>
<evidence type="ECO:0000256" key="1">
    <source>
        <dbReference type="ARBA" id="ARBA00009080"/>
    </source>
</evidence>
<dbReference type="Pfam" id="PF03446">
    <property type="entry name" value="NAD_binding_2"/>
    <property type="match status" value="1"/>
</dbReference>
<name>A0A931DQE2_9ACTN</name>
<dbReference type="AlphaFoldDB" id="A0A931DQE2"/>
<feature type="domain" description="6-phosphogluconate dehydrogenase NADP-binding" evidence="3">
    <location>
        <begin position="12"/>
        <end position="160"/>
    </location>
</feature>
<gene>
    <name evidence="5" type="ORF">IW256_006946</name>
</gene>
<dbReference type="Pfam" id="PF21761">
    <property type="entry name" value="RedAm-like_C"/>
    <property type="match status" value="1"/>
</dbReference>